<gene>
    <name evidence="2" type="ORF">SS50377_17265</name>
</gene>
<dbReference type="AlphaFoldDB" id="V6LF33"/>
<evidence type="ECO:0000256" key="1">
    <source>
        <dbReference type="SAM" id="Phobius"/>
    </source>
</evidence>
<keyword evidence="1" id="KW-0472">Membrane</keyword>
<feature type="transmembrane region" description="Helical" evidence="1">
    <location>
        <begin position="122"/>
        <end position="144"/>
    </location>
</feature>
<evidence type="ECO:0008006" key="3">
    <source>
        <dbReference type="Google" id="ProtNLM"/>
    </source>
</evidence>
<proteinExistence type="predicted"/>
<evidence type="ECO:0000313" key="2">
    <source>
        <dbReference type="EMBL" id="EST43107.1"/>
    </source>
</evidence>
<keyword evidence="1" id="KW-1133">Transmembrane helix</keyword>
<organism evidence="2">
    <name type="scientific">Spironucleus salmonicida</name>
    <dbReference type="NCBI Taxonomy" id="348837"/>
    <lineage>
        <taxon>Eukaryota</taxon>
        <taxon>Metamonada</taxon>
        <taxon>Diplomonadida</taxon>
        <taxon>Hexamitidae</taxon>
        <taxon>Hexamitinae</taxon>
        <taxon>Spironucleus</taxon>
    </lineage>
</organism>
<dbReference type="VEuPathDB" id="GiardiaDB:SS50377_25053"/>
<reference evidence="2" key="1">
    <citation type="journal article" date="2014" name="PLoS Genet.">
        <title>The Genome of Spironucleus salmonicida Highlights a Fish Pathogen Adapted to Fluctuating Environments.</title>
        <authorList>
            <person name="Xu F."/>
            <person name="Jerlstrom-Hultqvist J."/>
            <person name="Einarsson E."/>
            <person name="Astvaldsson A."/>
            <person name="Svard S.G."/>
            <person name="Andersson J.O."/>
        </authorList>
    </citation>
    <scope>NUCLEOTIDE SEQUENCE</scope>
</reference>
<name>V6LF33_9EUKA</name>
<protein>
    <recommendedName>
        <fullName evidence="3">Transmembrane protein</fullName>
    </recommendedName>
</protein>
<sequence length="151" mass="18043">MRLMKLQDSYLLQLILLNNVFILLYQIQEVEMIQHSNYEVILMKFGWTQMKTFNYRQLTKNQKFYQSKHSNQKLYIQQDNYQTKQDIRSIIKNNHGVKFTVRGPSLYMVSIQISFENIGAFWIIYLSYVVVYAIGGILTITIIIRKENKTD</sequence>
<keyword evidence="1" id="KW-0812">Transmembrane</keyword>
<dbReference type="EMBL" id="KI546146">
    <property type="protein sequence ID" value="EST43107.1"/>
    <property type="molecule type" value="Genomic_DNA"/>
</dbReference>
<accession>V6LF33</accession>